<reference evidence="1" key="1">
    <citation type="submission" date="2013-08" db="EMBL/GenBank/DDBJ databases">
        <authorList>
            <person name="Mendez C."/>
            <person name="Richter M."/>
            <person name="Ferrer M."/>
            <person name="Sanchez J."/>
        </authorList>
    </citation>
    <scope>NUCLEOTIDE SEQUENCE</scope>
</reference>
<feature type="non-terminal residue" evidence="1">
    <location>
        <position position="146"/>
    </location>
</feature>
<dbReference type="AlphaFoldDB" id="T1A3G7"/>
<dbReference type="EMBL" id="AUZX01008596">
    <property type="protein sequence ID" value="EQD55091.1"/>
    <property type="molecule type" value="Genomic_DNA"/>
</dbReference>
<name>T1A3G7_9ZZZZ</name>
<sequence length="146" mass="15903">DCAKEIGRIHFLTGVGNEILLRAKSFCVKVLKDNLDQSIPVLKDLTHILVAAEWRLHEDIEMQISSGVATMEQYRSILASPLPPKGTLWTDARALEIRMLGQLPGLQAVLFARPDSRGVFMIEEYGGTSGGESGPLFYGPGTGIGH</sequence>
<comment type="caution">
    <text evidence="1">The sequence shown here is derived from an EMBL/GenBank/DDBJ whole genome shotgun (WGS) entry which is preliminary data.</text>
</comment>
<reference evidence="1" key="2">
    <citation type="journal article" date="2014" name="ISME J.">
        <title>Microbial stratification in low pH oxic and suboxic macroscopic growths along an acid mine drainage.</title>
        <authorList>
            <person name="Mendez-Garcia C."/>
            <person name="Mesa V."/>
            <person name="Sprenger R.R."/>
            <person name="Richter M."/>
            <person name="Diez M.S."/>
            <person name="Solano J."/>
            <person name="Bargiela R."/>
            <person name="Golyshina O.V."/>
            <person name="Manteca A."/>
            <person name="Ramos J.L."/>
            <person name="Gallego J.R."/>
            <person name="Llorente I."/>
            <person name="Martins Dos Santos V.A."/>
            <person name="Jensen O.N."/>
            <person name="Pelaez A.I."/>
            <person name="Sanchez J."/>
            <person name="Ferrer M."/>
        </authorList>
    </citation>
    <scope>NUCLEOTIDE SEQUENCE</scope>
</reference>
<protein>
    <submittedName>
        <fullName evidence="1">Diguanylate cyclase/phosphodiesterase with PAS/PAC and GAF sensor(S)</fullName>
    </submittedName>
</protein>
<feature type="non-terminal residue" evidence="1">
    <location>
        <position position="1"/>
    </location>
</feature>
<gene>
    <name evidence="1" type="ORF">B1A_11931</name>
</gene>
<evidence type="ECO:0000313" key="1">
    <source>
        <dbReference type="EMBL" id="EQD55091.1"/>
    </source>
</evidence>
<accession>T1A3G7</accession>
<proteinExistence type="predicted"/>
<organism evidence="1">
    <name type="scientific">mine drainage metagenome</name>
    <dbReference type="NCBI Taxonomy" id="410659"/>
    <lineage>
        <taxon>unclassified sequences</taxon>
        <taxon>metagenomes</taxon>
        <taxon>ecological metagenomes</taxon>
    </lineage>
</organism>